<feature type="region of interest" description="Disordered" evidence="1">
    <location>
        <begin position="21"/>
        <end position="41"/>
    </location>
</feature>
<dbReference type="AlphaFoldDB" id="A0AAW1FC37"/>
<dbReference type="EMBL" id="JBCEZU010000089">
    <property type="protein sequence ID" value="KAK9531972.1"/>
    <property type="molecule type" value="Genomic_DNA"/>
</dbReference>
<feature type="compositionally biased region" description="Basic residues" evidence="1">
    <location>
        <begin position="128"/>
        <end position="137"/>
    </location>
</feature>
<comment type="caution">
    <text evidence="2">The sequence shown here is derived from an EMBL/GenBank/DDBJ whole genome shotgun (WGS) entry which is preliminary data.</text>
</comment>
<organism evidence="2 3">
    <name type="scientific">Zoarces viviparus</name>
    <name type="common">Viviparous eelpout</name>
    <name type="synonym">Blennius viviparus</name>
    <dbReference type="NCBI Taxonomy" id="48416"/>
    <lineage>
        <taxon>Eukaryota</taxon>
        <taxon>Metazoa</taxon>
        <taxon>Chordata</taxon>
        <taxon>Craniata</taxon>
        <taxon>Vertebrata</taxon>
        <taxon>Euteleostomi</taxon>
        <taxon>Actinopterygii</taxon>
        <taxon>Neopterygii</taxon>
        <taxon>Teleostei</taxon>
        <taxon>Neoteleostei</taxon>
        <taxon>Acanthomorphata</taxon>
        <taxon>Eupercaria</taxon>
        <taxon>Perciformes</taxon>
        <taxon>Cottioidei</taxon>
        <taxon>Zoarcales</taxon>
        <taxon>Zoarcidae</taxon>
        <taxon>Zoarcinae</taxon>
        <taxon>Zoarces</taxon>
    </lineage>
</organism>
<gene>
    <name evidence="2" type="ORF">VZT92_011358</name>
</gene>
<name>A0AAW1FC37_ZOAVI</name>
<accession>A0AAW1FC37</accession>
<evidence type="ECO:0000256" key="1">
    <source>
        <dbReference type="SAM" id="MobiDB-lite"/>
    </source>
</evidence>
<dbReference type="Proteomes" id="UP001488805">
    <property type="component" value="Unassembled WGS sequence"/>
</dbReference>
<evidence type="ECO:0000313" key="3">
    <source>
        <dbReference type="Proteomes" id="UP001488805"/>
    </source>
</evidence>
<keyword evidence="3" id="KW-1185">Reference proteome</keyword>
<protein>
    <submittedName>
        <fullName evidence="2">Uncharacterized protein</fullName>
    </submittedName>
</protein>
<proteinExistence type="predicted"/>
<feature type="region of interest" description="Disordered" evidence="1">
    <location>
        <begin position="53"/>
        <end position="137"/>
    </location>
</feature>
<reference evidence="2 3" key="1">
    <citation type="journal article" date="2024" name="Genome Biol. Evol.">
        <title>Chromosome-level genome assembly of the viviparous eelpout Zoarces viviparus.</title>
        <authorList>
            <person name="Fuhrmann N."/>
            <person name="Brasseur M.V."/>
            <person name="Bakowski C.E."/>
            <person name="Podsiadlowski L."/>
            <person name="Prost S."/>
            <person name="Krehenwinkel H."/>
            <person name="Mayer C."/>
        </authorList>
    </citation>
    <scope>NUCLEOTIDE SEQUENCE [LARGE SCALE GENOMIC DNA]</scope>
    <source>
        <strain evidence="2">NO-MEL_2022_Ind0_liver</strain>
    </source>
</reference>
<feature type="compositionally biased region" description="Acidic residues" evidence="1">
    <location>
        <begin position="54"/>
        <end position="74"/>
    </location>
</feature>
<evidence type="ECO:0000313" key="2">
    <source>
        <dbReference type="EMBL" id="KAK9531972.1"/>
    </source>
</evidence>
<feature type="compositionally biased region" description="Basic and acidic residues" evidence="1">
    <location>
        <begin position="107"/>
        <end position="127"/>
    </location>
</feature>
<sequence length="137" mass="15648">MGTGLSDHNLTLVARKLTSQRLRPSVRDDESFTIPKNNQENFNNTVQLEVKEREEEEMEEVEEGEEEEVGEEEKGEERWAELSRPNGFISSLLHWRTGGGDSTAHIQMKDTRPAREGGGGGRKEEARRRHLKHKKAP</sequence>